<feature type="compositionally biased region" description="Basic and acidic residues" evidence="1">
    <location>
        <begin position="103"/>
        <end position="112"/>
    </location>
</feature>
<protein>
    <submittedName>
        <fullName evidence="2">Uncharacterized protein</fullName>
    </submittedName>
</protein>
<evidence type="ECO:0000313" key="2">
    <source>
        <dbReference type="EMBL" id="APD18796.1"/>
    </source>
</evidence>
<sequence length="287" mass="32365">MNTSSRTRYHVGMNEIGLDPEYRIECLPDLDGARAWLEADIANTAEDAEDDTEFDALLDKLAQLPDAEIVGEWTCDAYVFWVRAVEDCGCPCDCAETGRADECNGTHSREAAPEPALGEPDEQGRSAFQMHGTEYRVFNTAGKPLDGYWTVERVAADGSQLPSRDYVFVGQQTREGAFERAVEKLRPYGVLTFLPQRYRDVCMSQEDQDVTEYPDHVQRDGWYCAWSTAGYVVVFEDGTERGIVWPGRPIEAHITGEDGRWTEFDGEWKFWEQAAAAVRAHVIDNRA</sequence>
<organism evidence="2 3">
    <name type="scientific">Streptomyces phage Raleigh</name>
    <dbReference type="NCBI Taxonomy" id="1920312"/>
    <lineage>
        <taxon>Viruses</taxon>
        <taxon>Duplodnaviria</taxon>
        <taxon>Heunggongvirae</taxon>
        <taxon>Uroviricota</taxon>
        <taxon>Caudoviricetes</taxon>
        <taxon>Raleighvirus</taxon>
        <taxon>Raleighvirus raleigh</taxon>
    </lineage>
</organism>
<accession>A0A1J0MCY0</accession>
<gene>
    <name evidence="2" type="ORF">SEA_RALEIGH_48</name>
</gene>
<dbReference type="EMBL" id="KY092484">
    <property type="protein sequence ID" value="APD18796.1"/>
    <property type="molecule type" value="Genomic_DNA"/>
</dbReference>
<feature type="region of interest" description="Disordered" evidence="1">
    <location>
        <begin position="103"/>
        <end position="123"/>
    </location>
</feature>
<evidence type="ECO:0000313" key="3">
    <source>
        <dbReference type="Proteomes" id="UP000222578"/>
    </source>
</evidence>
<keyword evidence="3" id="KW-1185">Reference proteome</keyword>
<reference evidence="2 3" key="1">
    <citation type="submission" date="2016-11" db="EMBL/GenBank/DDBJ databases">
        <authorList>
            <person name="Donegan-Quick R."/>
            <person name="Bryant T.D."/>
            <person name="Hughes K.A."/>
            <person name="Quiroz D.E."/>
            <person name="Nayek S."/>
            <person name="Syed N."/>
            <person name="Wagner P.E."/>
            <person name="Kim T."/>
            <person name="Visi D.K."/>
            <person name="Allen M.S."/>
            <person name="Hughes L.E."/>
            <person name="Garlena R.A."/>
            <person name="Russell D.A."/>
            <person name="Pope W.H."/>
            <person name="Jacobs-Sera D."/>
            <person name="Hendrix R.W."/>
            <person name="Hatfull G.F."/>
        </authorList>
    </citation>
    <scope>NUCLEOTIDE SEQUENCE [LARGE SCALE GENOMIC DNA]</scope>
</reference>
<dbReference type="Proteomes" id="UP000222578">
    <property type="component" value="Segment"/>
</dbReference>
<proteinExistence type="predicted"/>
<evidence type="ECO:0000256" key="1">
    <source>
        <dbReference type="SAM" id="MobiDB-lite"/>
    </source>
</evidence>
<name>A0A1J0MCY0_9CAUD</name>